<gene>
    <name evidence="3" type="ORF">HGM15179_020679</name>
</gene>
<dbReference type="PROSITE" id="PS50231">
    <property type="entry name" value="RICIN_B_LECTIN"/>
    <property type="match status" value="1"/>
</dbReference>
<name>A0A8K1D7B3_9PASS</name>
<evidence type="ECO:0000313" key="3">
    <source>
        <dbReference type="EMBL" id="TRZ06432.1"/>
    </source>
</evidence>
<dbReference type="OrthoDB" id="8950604at2759"/>
<feature type="region of interest" description="Disordered" evidence="1">
    <location>
        <begin position="1"/>
        <end position="55"/>
    </location>
</feature>
<dbReference type="InterPro" id="IPR052678">
    <property type="entry name" value="OST-beta_subunit"/>
</dbReference>
<dbReference type="GO" id="GO:0005886">
    <property type="term" value="C:plasma membrane"/>
    <property type="evidence" value="ECO:0007669"/>
    <property type="project" value="TreeGrafter"/>
</dbReference>
<evidence type="ECO:0000313" key="4">
    <source>
        <dbReference type="Proteomes" id="UP000796761"/>
    </source>
</evidence>
<dbReference type="PANTHER" id="PTHR36129:SF1">
    <property type="entry name" value="ORGANIC SOLUTE TRANSPORTER SUBUNIT BETA"/>
    <property type="match status" value="1"/>
</dbReference>
<dbReference type="Proteomes" id="UP000796761">
    <property type="component" value="Unassembled WGS sequence"/>
</dbReference>
<dbReference type="GO" id="GO:0032991">
    <property type="term" value="C:protein-containing complex"/>
    <property type="evidence" value="ECO:0007669"/>
    <property type="project" value="TreeGrafter"/>
</dbReference>
<comment type="caution">
    <text evidence="3">The sequence shown here is derived from an EMBL/GenBank/DDBJ whole genome shotgun (WGS) entry which is preliminary data.</text>
</comment>
<feature type="compositionally biased region" description="Pro residues" evidence="1">
    <location>
        <begin position="32"/>
        <end position="47"/>
    </location>
</feature>
<dbReference type="InterPro" id="IPR035992">
    <property type="entry name" value="Ricin_B-like_lectins"/>
</dbReference>
<evidence type="ECO:0000256" key="2">
    <source>
        <dbReference type="SAM" id="Phobius"/>
    </source>
</evidence>
<sequence length="241" mass="25831">MYGNVETAPDKAWGPGEGCPQVPPPDEDPYEPLDPSPTAGPAPPARPSPSRRPRPPQVALVALVTLVTLVTLLLLLLGTLGARRISALEAALEAEKAKEPPPPAGSASFLLYNQHHSGCVVPSGRALSLSRCVPASPEQRWQRLPGGLLRHRGSGRCAGAAAAAEGSLVLLEPCRDPRDPRAGRQRWECGPGALLRLAGTGLHFNFGHERYGRVVLYRGQGDWSRWMVHGTQEDVCSRDCE</sequence>
<keyword evidence="2" id="KW-0472">Membrane</keyword>
<keyword evidence="2" id="KW-0812">Transmembrane</keyword>
<accession>A0A8K1D7B3</accession>
<evidence type="ECO:0000256" key="1">
    <source>
        <dbReference type="SAM" id="MobiDB-lite"/>
    </source>
</evidence>
<dbReference type="EMBL" id="SWJQ01002515">
    <property type="protein sequence ID" value="TRZ06432.1"/>
    <property type="molecule type" value="Genomic_DNA"/>
</dbReference>
<reference evidence="3" key="1">
    <citation type="submission" date="2019-04" db="EMBL/GenBank/DDBJ databases">
        <title>Genome assembly of Zosterops borbonicus 15179.</title>
        <authorList>
            <person name="Leroy T."/>
            <person name="Anselmetti Y."/>
            <person name="Tilak M.-K."/>
            <person name="Nabholz B."/>
        </authorList>
    </citation>
    <scope>NUCLEOTIDE SEQUENCE</scope>
    <source>
        <strain evidence="3">HGM_15179</strain>
        <tissue evidence="3">Muscle</tissue>
    </source>
</reference>
<proteinExistence type="predicted"/>
<dbReference type="PANTHER" id="PTHR36129">
    <property type="entry name" value="ORGANIC SOLUTE TRANSPORTER SUBUNIT BETA-RELATED"/>
    <property type="match status" value="1"/>
</dbReference>
<dbReference type="SUPFAM" id="SSF50370">
    <property type="entry name" value="Ricin B-like lectins"/>
    <property type="match status" value="1"/>
</dbReference>
<dbReference type="AlphaFoldDB" id="A0A8K1D7B3"/>
<keyword evidence="2" id="KW-1133">Transmembrane helix</keyword>
<dbReference type="Gene3D" id="2.80.10.50">
    <property type="match status" value="1"/>
</dbReference>
<feature type="transmembrane region" description="Helical" evidence="2">
    <location>
        <begin position="58"/>
        <end position="77"/>
    </location>
</feature>
<keyword evidence="4" id="KW-1185">Reference proteome</keyword>
<protein>
    <submittedName>
        <fullName evidence="3">Uncharacterized protein</fullName>
    </submittedName>
</protein>
<organism evidence="3 4">
    <name type="scientific">Zosterops borbonicus</name>
    <dbReference type="NCBI Taxonomy" id="364589"/>
    <lineage>
        <taxon>Eukaryota</taxon>
        <taxon>Metazoa</taxon>
        <taxon>Chordata</taxon>
        <taxon>Craniata</taxon>
        <taxon>Vertebrata</taxon>
        <taxon>Euteleostomi</taxon>
        <taxon>Archelosauria</taxon>
        <taxon>Archosauria</taxon>
        <taxon>Dinosauria</taxon>
        <taxon>Saurischia</taxon>
        <taxon>Theropoda</taxon>
        <taxon>Coelurosauria</taxon>
        <taxon>Aves</taxon>
        <taxon>Neognathae</taxon>
        <taxon>Neoaves</taxon>
        <taxon>Telluraves</taxon>
        <taxon>Australaves</taxon>
        <taxon>Passeriformes</taxon>
        <taxon>Sylvioidea</taxon>
        <taxon>Zosteropidae</taxon>
        <taxon>Zosterops</taxon>
    </lineage>
</organism>
<dbReference type="GO" id="GO:0015721">
    <property type="term" value="P:bile acid and bile salt transport"/>
    <property type="evidence" value="ECO:0007669"/>
    <property type="project" value="TreeGrafter"/>
</dbReference>